<feature type="non-terminal residue" evidence="4">
    <location>
        <position position="1"/>
    </location>
</feature>
<dbReference type="Gene3D" id="3.40.50.300">
    <property type="entry name" value="P-loop containing nucleotide triphosphate hydrolases"/>
    <property type="match status" value="2"/>
</dbReference>
<dbReference type="SUPFAM" id="SSF52540">
    <property type="entry name" value="P-loop containing nucleoside triphosphate hydrolases"/>
    <property type="match status" value="1"/>
</dbReference>
<reference evidence="4" key="1">
    <citation type="submission" date="2023-05" db="EMBL/GenBank/DDBJ databases">
        <authorList>
            <person name="Du J."/>
        </authorList>
    </citation>
    <scope>NUCLEOTIDE SEQUENCE</scope>
    <source>
        <strain evidence="4">UMB1064</strain>
    </source>
</reference>
<dbReference type="GO" id="GO:0006302">
    <property type="term" value="P:double-strand break repair"/>
    <property type="evidence" value="ECO:0007669"/>
    <property type="project" value="InterPro"/>
</dbReference>
<dbReference type="PANTHER" id="PTHR41259:SF1">
    <property type="entry name" value="DOUBLE-STRAND BREAK REPAIR RAD50 ATPASE, PUTATIVE-RELATED"/>
    <property type="match status" value="1"/>
</dbReference>
<accession>A0AAW9SUY0</accession>
<dbReference type="InterPro" id="IPR027417">
    <property type="entry name" value="P-loop_NTPase"/>
</dbReference>
<protein>
    <submittedName>
        <fullName evidence="4">AAA family ATPase</fullName>
    </submittedName>
</protein>
<evidence type="ECO:0000256" key="2">
    <source>
        <dbReference type="SAM" id="MobiDB-lite"/>
    </source>
</evidence>
<gene>
    <name evidence="4" type="ORF">QP460_001150</name>
</gene>
<reference evidence="4" key="2">
    <citation type="submission" date="2024-05" db="EMBL/GenBank/DDBJ databases">
        <authorList>
            <person name="Wolfe A."/>
        </authorList>
    </citation>
    <scope>NUCLEOTIDE SEQUENCE</scope>
    <source>
        <strain evidence="4">UMB1064</strain>
    </source>
</reference>
<feature type="coiled-coil region" evidence="1">
    <location>
        <begin position="642"/>
        <end position="733"/>
    </location>
</feature>
<dbReference type="EMBL" id="JASOOY020000004">
    <property type="protein sequence ID" value="MEO3716200.1"/>
    <property type="molecule type" value="Genomic_DNA"/>
</dbReference>
<comment type="caution">
    <text evidence="4">The sequence shown here is derived from an EMBL/GenBank/DDBJ whole genome shotgun (WGS) entry which is preliminary data.</text>
</comment>
<organism evidence="4 5">
    <name type="scientific">Corynebacterium amycolatum</name>
    <dbReference type="NCBI Taxonomy" id="43765"/>
    <lineage>
        <taxon>Bacteria</taxon>
        <taxon>Bacillati</taxon>
        <taxon>Actinomycetota</taxon>
        <taxon>Actinomycetes</taxon>
        <taxon>Mycobacteriales</taxon>
        <taxon>Corynebacteriaceae</taxon>
        <taxon>Corynebacterium</taxon>
    </lineage>
</organism>
<evidence type="ECO:0000256" key="1">
    <source>
        <dbReference type="SAM" id="Coils"/>
    </source>
</evidence>
<feature type="region of interest" description="Disordered" evidence="2">
    <location>
        <begin position="465"/>
        <end position="511"/>
    </location>
</feature>
<dbReference type="RefSeq" id="WP_284826443.1">
    <property type="nucleotide sequence ID" value="NZ_JASOOY020000004.1"/>
</dbReference>
<dbReference type="GO" id="GO:0016887">
    <property type="term" value="F:ATP hydrolysis activity"/>
    <property type="evidence" value="ECO:0007669"/>
    <property type="project" value="InterPro"/>
</dbReference>
<dbReference type="Pfam" id="PF13476">
    <property type="entry name" value="AAA_23"/>
    <property type="match status" value="1"/>
</dbReference>
<feature type="region of interest" description="Disordered" evidence="2">
    <location>
        <begin position="226"/>
        <end position="246"/>
    </location>
</feature>
<proteinExistence type="predicted"/>
<evidence type="ECO:0000313" key="4">
    <source>
        <dbReference type="EMBL" id="MEO3716200.1"/>
    </source>
</evidence>
<dbReference type="PANTHER" id="PTHR41259">
    <property type="entry name" value="DOUBLE-STRAND BREAK REPAIR RAD50 ATPASE, PUTATIVE-RELATED"/>
    <property type="match status" value="1"/>
</dbReference>
<keyword evidence="1" id="KW-0175">Coiled coil</keyword>
<evidence type="ECO:0000259" key="3">
    <source>
        <dbReference type="Pfam" id="PF13476"/>
    </source>
</evidence>
<name>A0AAW9SUY0_CORAY</name>
<feature type="coiled-coil region" evidence="1">
    <location>
        <begin position="530"/>
        <end position="599"/>
    </location>
</feature>
<feature type="compositionally biased region" description="Basic and acidic residues" evidence="2">
    <location>
        <begin position="474"/>
        <end position="489"/>
    </location>
</feature>
<dbReference type="InterPro" id="IPR038729">
    <property type="entry name" value="Rad50/SbcC_AAA"/>
</dbReference>
<feature type="domain" description="Rad50/SbcC-type AAA" evidence="3">
    <location>
        <begin position="6"/>
        <end position="238"/>
    </location>
</feature>
<evidence type="ECO:0000313" key="5">
    <source>
        <dbReference type="Proteomes" id="UP001223646"/>
    </source>
</evidence>
<dbReference type="AlphaFoldDB" id="A0AAW9SUY0"/>
<sequence>MRFHDIELHNVRAIDSLSITGLAERGVVVISGENESGKTTIAKAIHVALTTKWKSKSSEALSLNSHSSQEKPQVKLRLELDGYEFTLDKIFGSTKDTGTIVTVHSPTAEVLKDDQAEEWLAARMHNADTKNLWQVFVAEQGQAQKTLSLGGYAQVTSALQSASGQRAETAEEVGLFEAVEAEYGNYFQKNGKERKQLTDVDKELAEAQQVRDEAAKKVREFEALNEEAARNEESQQTQRASLPEAQNEVEHWDQALEELEKFRVAVSQAQEVSAAAKQQLDFAKQAQQEREAFIQQAQEAKDQHSAAEKKVAEFKEAFDKEVAALKKAQEDRDAVVNTYREARKAEELAAAEVALGEKRGLVEALSKRVEKLDALRAQLAEHKEIIIRNSVTEEVMEKLLTCEREVATATAVLEASSPSVQLSASSAQEVTVDGEKVGLAPEAETVQRAVTKPLAIEVGDVTVAIQPGDGSDSQQRKLEKAETSLKEQLEAAGADSVAEAQKAHTRRREAEKAKFQVETSITAVSDGVEYHQLTAQLDDAKEEARVHGERYRELAGEEAPTEIDLVSAKSRLEEAAAGRRDAESERDSADIRLSKLEKRPAHANYTRASSELEGARSVLKVREDSLTATREKASDAEIFAAVENRGKDYEAAEEQLAAAQKELAQRDADDVEASLAGAKQRRDAVENRLAELEKRRQEIRVHLDYFDSANEKLAAAEGVVERTQRDRNSMRRRAAAAKTLMEVMTQARAASRNALADPLLRKLEEYGGGVFGAGTQFTMNEDLRIESRSNADGKFDVDELSGGAQEQLDILLRLAVAGVMEGGQGAPVIIDDALGYSDEHRLRRMNNALAKAGRDMQVLVLTCDEARFDRVTGAEFMKIQDLVSR</sequence>
<dbReference type="Proteomes" id="UP001223646">
    <property type="component" value="Unassembled WGS sequence"/>
</dbReference>